<dbReference type="AlphaFoldDB" id="A0A949JLD9"/>
<keyword evidence="1" id="KW-1133">Transmembrane helix</keyword>
<accession>A0A949JLD9</accession>
<keyword evidence="3" id="KW-1185">Reference proteome</keyword>
<proteinExistence type="predicted"/>
<evidence type="ECO:0000256" key="1">
    <source>
        <dbReference type="SAM" id="Phobius"/>
    </source>
</evidence>
<dbReference type="InterPro" id="IPR009937">
    <property type="entry name" value="Phage_holin_3_6"/>
</dbReference>
<dbReference type="Pfam" id="PF07332">
    <property type="entry name" value="Phage_holin_3_6"/>
    <property type="match status" value="1"/>
</dbReference>
<gene>
    <name evidence="2" type="ORF">JGS22_006390</name>
</gene>
<feature type="transmembrane region" description="Helical" evidence="1">
    <location>
        <begin position="79"/>
        <end position="104"/>
    </location>
</feature>
<comment type="caution">
    <text evidence="2">The sequence shown here is derived from an EMBL/GenBank/DDBJ whole genome shotgun (WGS) entry which is preliminary data.</text>
</comment>
<sequence>MSTAANGKPSLGDLVSRASEEMSNLFRAEVALAKSEVKSSAIRGAVSIAFFAVAGVLALFSLPVFSFALAYWLYAWWSIPLAIAFLITGGLMLLFAVVCGWLAARLMKKLEPPKKAIASAKDSAAVLANAKPHPRRSTEPEAVRLVKNQ</sequence>
<evidence type="ECO:0000313" key="3">
    <source>
        <dbReference type="Proteomes" id="UP000694501"/>
    </source>
</evidence>
<name>A0A949JLD9_9ACTN</name>
<dbReference type="RefSeq" id="WP_211042218.1">
    <property type="nucleotide sequence ID" value="NZ_JAELVF020000001.1"/>
</dbReference>
<dbReference type="EMBL" id="JAELVF020000001">
    <property type="protein sequence ID" value="MBU7597271.1"/>
    <property type="molecule type" value="Genomic_DNA"/>
</dbReference>
<reference evidence="2" key="1">
    <citation type="submission" date="2021-06" db="EMBL/GenBank/DDBJ databases">
        <title>Sequencing of actinobacteria type strains.</title>
        <authorList>
            <person name="Nguyen G.-S."/>
            <person name="Wentzel A."/>
        </authorList>
    </citation>
    <scope>NUCLEOTIDE SEQUENCE</scope>
    <source>
        <strain evidence="2">P38-E01</strain>
    </source>
</reference>
<organism evidence="2 3">
    <name type="scientific">Streptomyces tardus</name>
    <dbReference type="NCBI Taxonomy" id="2780544"/>
    <lineage>
        <taxon>Bacteria</taxon>
        <taxon>Bacillati</taxon>
        <taxon>Actinomycetota</taxon>
        <taxon>Actinomycetes</taxon>
        <taxon>Kitasatosporales</taxon>
        <taxon>Streptomycetaceae</taxon>
        <taxon>Streptomyces</taxon>
    </lineage>
</organism>
<feature type="transmembrane region" description="Helical" evidence="1">
    <location>
        <begin position="48"/>
        <end position="73"/>
    </location>
</feature>
<dbReference type="Proteomes" id="UP000694501">
    <property type="component" value="Unassembled WGS sequence"/>
</dbReference>
<keyword evidence="1" id="KW-0472">Membrane</keyword>
<evidence type="ECO:0000313" key="2">
    <source>
        <dbReference type="EMBL" id="MBU7597271.1"/>
    </source>
</evidence>
<protein>
    <submittedName>
        <fullName evidence="2">Phage holin family protein</fullName>
    </submittedName>
</protein>
<keyword evidence="1" id="KW-0812">Transmembrane</keyword>